<name>K6ZBJ8_9ALTE</name>
<dbReference type="Proteomes" id="UP000006322">
    <property type="component" value="Unassembled WGS sequence"/>
</dbReference>
<keyword evidence="4" id="KW-1185">Reference proteome</keyword>
<dbReference type="PANTHER" id="PTHR12526:SF627">
    <property type="entry name" value="D-RHAMNOSYLTRANSFERASE WBPZ"/>
    <property type="match status" value="1"/>
</dbReference>
<evidence type="ECO:0000313" key="3">
    <source>
        <dbReference type="EMBL" id="GAC33486.1"/>
    </source>
</evidence>
<feature type="domain" description="Glycosyltransferase subfamily 4-like N-terminal" evidence="2">
    <location>
        <begin position="6"/>
        <end position="178"/>
    </location>
</feature>
<dbReference type="AlphaFoldDB" id="K6ZBJ8"/>
<dbReference type="EC" id="2.4.1.-" evidence="3"/>
<dbReference type="STRING" id="1129793.GPLA_2588"/>
<dbReference type="SUPFAM" id="SSF53756">
    <property type="entry name" value="UDP-Glycosyltransferase/glycogen phosphorylase"/>
    <property type="match status" value="1"/>
</dbReference>
<evidence type="ECO:0000259" key="2">
    <source>
        <dbReference type="Pfam" id="PF13439"/>
    </source>
</evidence>
<dbReference type="GO" id="GO:1901135">
    <property type="term" value="P:carbohydrate derivative metabolic process"/>
    <property type="evidence" value="ECO:0007669"/>
    <property type="project" value="UniProtKB-ARBA"/>
</dbReference>
<evidence type="ECO:0000259" key="1">
    <source>
        <dbReference type="Pfam" id="PF00534"/>
    </source>
</evidence>
<proteinExistence type="predicted"/>
<accession>K6ZBJ8</accession>
<dbReference type="InterPro" id="IPR028098">
    <property type="entry name" value="Glyco_trans_4-like_N"/>
</dbReference>
<dbReference type="GO" id="GO:0016757">
    <property type="term" value="F:glycosyltransferase activity"/>
    <property type="evidence" value="ECO:0007669"/>
    <property type="project" value="UniProtKB-KW"/>
</dbReference>
<dbReference type="PANTHER" id="PTHR12526">
    <property type="entry name" value="GLYCOSYLTRANSFERASE"/>
    <property type="match status" value="1"/>
</dbReference>
<dbReference type="InterPro" id="IPR001296">
    <property type="entry name" value="Glyco_trans_1"/>
</dbReference>
<organism evidence="3 4">
    <name type="scientific">Paraglaciecola polaris LMG 21857</name>
    <dbReference type="NCBI Taxonomy" id="1129793"/>
    <lineage>
        <taxon>Bacteria</taxon>
        <taxon>Pseudomonadati</taxon>
        <taxon>Pseudomonadota</taxon>
        <taxon>Gammaproteobacteria</taxon>
        <taxon>Alteromonadales</taxon>
        <taxon>Alteromonadaceae</taxon>
        <taxon>Paraglaciecola</taxon>
    </lineage>
</organism>
<reference evidence="4" key="1">
    <citation type="journal article" date="2014" name="Environ. Microbiol.">
        <title>Comparative genomics of the marine bacterial genus Glaciecola reveals the high degree of genomic diversity and genomic characteristic for cold adaptation.</title>
        <authorList>
            <person name="Qin Q.L."/>
            <person name="Xie B.B."/>
            <person name="Yu Y."/>
            <person name="Shu Y.L."/>
            <person name="Rong J.C."/>
            <person name="Zhang Y.J."/>
            <person name="Zhao D.L."/>
            <person name="Chen X.L."/>
            <person name="Zhang X.Y."/>
            <person name="Chen B."/>
            <person name="Zhou B.C."/>
            <person name="Zhang Y.Z."/>
        </authorList>
    </citation>
    <scope>NUCLEOTIDE SEQUENCE [LARGE SCALE GENOMIC DNA]</scope>
    <source>
        <strain evidence="4">LMG 21857</strain>
    </source>
</reference>
<keyword evidence="3" id="KW-0328">Glycosyltransferase</keyword>
<dbReference type="Pfam" id="PF00534">
    <property type="entry name" value="Glycos_transf_1"/>
    <property type="match status" value="1"/>
</dbReference>
<evidence type="ECO:0000313" key="4">
    <source>
        <dbReference type="Proteomes" id="UP000006322"/>
    </source>
</evidence>
<dbReference type="RefSeq" id="WP_007105264.1">
    <property type="nucleotide sequence ID" value="NZ_BAER01000064.1"/>
</dbReference>
<dbReference type="Gene3D" id="3.40.50.2000">
    <property type="entry name" value="Glycogen Phosphorylase B"/>
    <property type="match status" value="2"/>
</dbReference>
<dbReference type="Pfam" id="PF13439">
    <property type="entry name" value="Glyco_transf_4"/>
    <property type="match status" value="1"/>
</dbReference>
<gene>
    <name evidence="3" type="ORF">GPLA_2588</name>
</gene>
<dbReference type="OrthoDB" id="9775208at2"/>
<sequence length="374" mass="42368">MKNSTVIHVISGLQQAGAETLLFRLLGSSQKNDSTEHIVLSLTTLGYYGKRLQDIGIEVHVFNLSKWNFALQLINIFNFLNKIRPACVHCWMYHGNLIGGAVAKLSGIKNIIWSIHHLDVNRKSLSFSSYIASKLGGFFSSVIPHKIIYVSQASMDEHTINGYHNGNNLLINNFVDTESFFPSVEKRSFMRSKFNIDSDVFVVGCVARWNTCKGHKYLFAALNKLKRQGRDFCCVLIGVGMNPYNENLIQLLTTFDLNENIILMDCVDNVEDVYPMFDMHVLPSVSEAFGLVTIEAMSCGIPVLSSNVGSSFLIINNSEYIYNYDDINLLARRLISRMDNYNDNNSIGLILRARVQEFFSLKSALDNYHIAWFR</sequence>
<protein>
    <submittedName>
        <fullName evidence="3">Sulfoquinovosyltransferase</fullName>
        <ecNumber evidence="3">2.4.1.-</ecNumber>
    </submittedName>
</protein>
<feature type="domain" description="Glycosyl transferase family 1" evidence="1">
    <location>
        <begin position="188"/>
        <end position="346"/>
    </location>
</feature>
<dbReference type="EMBL" id="BAER01000064">
    <property type="protein sequence ID" value="GAC33486.1"/>
    <property type="molecule type" value="Genomic_DNA"/>
</dbReference>
<keyword evidence="3" id="KW-0808">Transferase</keyword>
<comment type="caution">
    <text evidence="3">The sequence shown here is derived from an EMBL/GenBank/DDBJ whole genome shotgun (WGS) entry which is preliminary data.</text>
</comment>